<gene>
    <name evidence="2" type="ORF">MetfoDRAFT_0708</name>
</gene>
<dbReference type="PATRIC" id="fig|647171.4.peg.697"/>
<sequence length="197" mass="23785">METLELILFIIILFFTPYLIALLIIFNEYSILDYILYKKYEKIRKEWHYITKTDLGMNKSRWIFILVEEIIFLVFGFYILITINKPHHEITLILSIFLLIAIVYDKINPASGTVEIYKEGIAIYIKIFNTLKPFLNYYLVLPWKFFKGYKTKKRKLNNREIEYIVLIPKSKLFFNIYLKDEDGKLEEIIKNYLNPIQ</sequence>
<evidence type="ECO:0000256" key="1">
    <source>
        <dbReference type="SAM" id="Phobius"/>
    </source>
</evidence>
<dbReference type="RefSeq" id="WP_007044147.1">
    <property type="nucleotide sequence ID" value="NZ_AGJL01000013.1"/>
</dbReference>
<organism evidence="2 3">
    <name type="scientific">Methanotorris formicicus Mc-S-70</name>
    <dbReference type="NCBI Taxonomy" id="647171"/>
    <lineage>
        <taxon>Archaea</taxon>
        <taxon>Methanobacteriati</taxon>
        <taxon>Methanobacteriota</taxon>
        <taxon>Methanomada group</taxon>
        <taxon>Methanococci</taxon>
        <taxon>Methanococcales</taxon>
        <taxon>Methanocaldococcaceae</taxon>
        <taxon>Methanotorris</taxon>
    </lineage>
</organism>
<feature type="transmembrane region" description="Helical" evidence="1">
    <location>
        <begin position="62"/>
        <end position="81"/>
    </location>
</feature>
<evidence type="ECO:0000313" key="3">
    <source>
        <dbReference type="Proteomes" id="UP000003706"/>
    </source>
</evidence>
<dbReference type="OrthoDB" id="65888at2157"/>
<accession>H1KY35</accession>
<keyword evidence="3" id="KW-1185">Reference proteome</keyword>
<dbReference type="AlphaFoldDB" id="H1KY35"/>
<reference evidence="2 3" key="1">
    <citation type="submission" date="2011-09" db="EMBL/GenBank/DDBJ databases">
        <title>The draft genome of Methanotorris formicicus Mc-S-70.</title>
        <authorList>
            <consortium name="US DOE Joint Genome Institute (JGI-PGF)"/>
            <person name="Lucas S."/>
            <person name="Han J."/>
            <person name="Lapidus A."/>
            <person name="Cheng J.-F."/>
            <person name="Goodwin L."/>
            <person name="Pitluck S."/>
            <person name="Peters L."/>
            <person name="Land M.L."/>
            <person name="Hauser L."/>
            <person name="Sieprawska-Lupa M."/>
            <person name="Takai K."/>
            <person name="Miyazaki J."/>
            <person name="Whitman W."/>
            <person name="Woyke T.J."/>
        </authorList>
    </citation>
    <scope>NUCLEOTIDE SEQUENCE [LARGE SCALE GENOMIC DNA]</scope>
    <source>
        <strain evidence="2 3">Mc-S-70</strain>
    </source>
</reference>
<feature type="transmembrane region" description="Helical" evidence="1">
    <location>
        <begin position="87"/>
        <end position="104"/>
    </location>
</feature>
<protein>
    <submittedName>
        <fullName evidence="2">Uncharacterized protein</fullName>
    </submittedName>
</protein>
<dbReference type="EMBL" id="AGJL01000013">
    <property type="protein sequence ID" value="EHP87587.1"/>
    <property type="molecule type" value="Genomic_DNA"/>
</dbReference>
<keyword evidence="1" id="KW-1133">Transmembrane helix</keyword>
<dbReference type="STRING" id="647171.MetfoDRAFT_0708"/>
<proteinExistence type="predicted"/>
<feature type="transmembrane region" description="Helical" evidence="1">
    <location>
        <begin position="6"/>
        <end position="26"/>
    </location>
</feature>
<dbReference type="Proteomes" id="UP000003706">
    <property type="component" value="Unassembled WGS sequence"/>
</dbReference>
<evidence type="ECO:0000313" key="2">
    <source>
        <dbReference type="EMBL" id="EHP87587.1"/>
    </source>
</evidence>
<keyword evidence="1" id="KW-0812">Transmembrane</keyword>
<keyword evidence="1" id="KW-0472">Membrane</keyword>
<comment type="caution">
    <text evidence="2">The sequence shown here is derived from an EMBL/GenBank/DDBJ whole genome shotgun (WGS) entry which is preliminary data.</text>
</comment>
<name>H1KY35_9EURY</name>